<feature type="domain" description="CCHC-type" evidence="2">
    <location>
        <begin position="159"/>
        <end position="174"/>
    </location>
</feature>
<feature type="domain" description="CCHC-type" evidence="2">
    <location>
        <begin position="182"/>
        <end position="196"/>
    </location>
</feature>
<keyword evidence="1" id="KW-0863">Zinc-finger</keyword>
<evidence type="ECO:0000256" key="1">
    <source>
        <dbReference type="PROSITE-ProRule" id="PRU00047"/>
    </source>
</evidence>
<sequence>YGDIIKTARREIGEDALKEMGIEELRTRKSMTGAYVFEIPGKDREEREAKAEALASRLETVFRGRDEIKVSCPLKIAQIRIRDLDESVVTEDIVQAITKVGGPAPNIRVDRMAAAPNGMSTVLVQCPLAIAKKVAQSARIRVGWAACRVNLLDDRPHQCYRCLELGHVQQRCRSTVDRSSNCYRCGEIGHIASGCRANPQCVVCMQAGRPANHRV</sequence>
<accession>E1ZZ52</accession>
<dbReference type="SMART" id="SM00343">
    <property type="entry name" value="ZnF_C2HC"/>
    <property type="match status" value="2"/>
</dbReference>
<proteinExistence type="predicted"/>
<keyword evidence="4" id="KW-1185">Reference proteome</keyword>
<dbReference type="Gene3D" id="4.10.60.10">
    <property type="entry name" value="Zinc finger, CCHC-type"/>
    <property type="match status" value="1"/>
</dbReference>
<dbReference type="InterPro" id="IPR036875">
    <property type="entry name" value="Znf_CCHC_sf"/>
</dbReference>
<dbReference type="InParanoid" id="E1ZZ52"/>
<evidence type="ECO:0000313" key="4">
    <source>
        <dbReference type="Proteomes" id="UP000000311"/>
    </source>
</evidence>
<feature type="non-terminal residue" evidence="3">
    <location>
        <position position="215"/>
    </location>
</feature>
<dbReference type="SUPFAM" id="SSF57756">
    <property type="entry name" value="Retrovirus zinc finger-like domains"/>
    <property type="match status" value="1"/>
</dbReference>
<dbReference type="AlphaFoldDB" id="E1ZZ52"/>
<organism evidence="4">
    <name type="scientific">Camponotus floridanus</name>
    <name type="common">Florida carpenter ant</name>
    <dbReference type="NCBI Taxonomy" id="104421"/>
    <lineage>
        <taxon>Eukaryota</taxon>
        <taxon>Metazoa</taxon>
        <taxon>Ecdysozoa</taxon>
        <taxon>Arthropoda</taxon>
        <taxon>Hexapoda</taxon>
        <taxon>Insecta</taxon>
        <taxon>Pterygota</taxon>
        <taxon>Neoptera</taxon>
        <taxon>Endopterygota</taxon>
        <taxon>Hymenoptera</taxon>
        <taxon>Apocrita</taxon>
        <taxon>Aculeata</taxon>
        <taxon>Formicoidea</taxon>
        <taxon>Formicidae</taxon>
        <taxon>Formicinae</taxon>
        <taxon>Camponotus</taxon>
    </lineage>
</organism>
<feature type="non-terminal residue" evidence="3">
    <location>
        <position position="1"/>
    </location>
</feature>
<dbReference type="InterPro" id="IPR001878">
    <property type="entry name" value="Znf_CCHC"/>
</dbReference>
<dbReference type="EMBL" id="GL435296">
    <property type="protein sequence ID" value="EFN73537.1"/>
    <property type="molecule type" value="Genomic_DNA"/>
</dbReference>
<dbReference type="GO" id="GO:0008270">
    <property type="term" value="F:zinc ion binding"/>
    <property type="evidence" value="ECO:0007669"/>
    <property type="project" value="UniProtKB-KW"/>
</dbReference>
<gene>
    <name evidence="3" type="ORF">EAG_10971</name>
</gene>
<keyword evidence="1" id="KW-0862">Zinc</keyword>
<dbReference type="OMA" id="NIRVDRM"/>
<dbReference type="Pfam" id="PF00098">
    <property type="entry name" value="zf-CCHC"/>
    <property type="match status" value="1"/>
</dbReference>
<name>E1ZZ52_CAMFO</name>
<evidence type="ECO:0000313" key="3">
    <source>
        <dbReference type="EMBL" id="EFN73537.1"/>
    </source>
</evidence>
<dbReference type="GO" id="GO:0003676">
    <property type="term" value="F:nucleic acid binding"/>
    <property type="evidence" value="ECO:0007669"/>
    <property type="project" value="InterPro"/>
</dbReference>
<dbReference type="PROSITE" id="PS50158">
    <property type="entry name" value="ZF_CCHC"/>
    <property type="match status" value="2"/>
</dbReference>
<evidence type="ECO:0000259" key="2">
    <source>
        <dbReference type="PROSITE" id="PS50158"/>
    </source>
</evidence>
<dbReference type="OrthoDB" id="7554769at2759"/>
<protein>
    <recommendedName>
        <fullName evidence="2">CCHC-type domain-containing protein</fullName>
    </recommendedName>
</protein>
<dbReference type="Proteomes" id="UP000000311">
    <property type="component" value="Unassembled WGS sequence"/>
</dbReference>
<reference evidence="3 4" key="1">
    <citation type="journal article" date="2010" name="Science">
        <title>Genomic comparison of the ants Camponotus floridanus and Harpegnathos saltator.</title>
        <authorList>
            <person name="Bonasio R."/>
            <person name="Zhang G."/>
            <person name="Ye C."/>
            <person name="Mutti N.S."/>
            <person name="Fang X."/>
            <person name="Qin N."/>
            <person name="Donahue G."/>
            <person name="Yang P."/>
            <person name="Li Q."/>
            <person name="Li C."/>
            <person name="Zhang P."/>
            <person name="Huang Z."/>
            <person name="Berger S.L."/>
            <person name="Reinberg D."/>
            <person name="Wang J."/>
            <person name="Liebig J."/>
        </authorList>
    </citation>
    <scope>NUCLEOTIDE SEQUENCE [LARGE SCALE GENOMIC DNA]</scope>
    <source>
        <strain evidence="4">C129</strain>
    </source>
</reference>
<keyword evidence="1" id="KW-0479">Metal-binding</keyword>